<organism evidence="8 9">
    <name type="scientific">Truepera radiovictrix (strain DSM 17093 / CIP 108686 / LMG 22925 / RQ-24)</name>
    <dbReference type="NCBI Taxonomy" id="649638"/>
    <lineage>
        <taxon>Bacteria</taxon>
        <taxon>Thermotogati</taxon>
        <taxon>Deinococcota</taxon>
        <taxon>Deinococci</taxon>
        <taxon>Trueperales</taxon>
        <taxon>Trueperaceae</taxon>
        <taxon>Truepera</taxon>
    </lineage>
</organism>
<dbReference type="InterPro" id="IPR000878">
    <property type="entry name" value="4pyrrol_Mease"/>
</dbReference>
<dbReference type="InterPro" id="IPR035996">
    <property type="entry name" value="4pyrrol_Methylase_sf"/>
</dbReference>
<dbReference type="GO" id="GO:0005737">
    <property type="term" value="C:cytoplasm"/>
    <property type="evidence" value="ECO:0007669"/>
    <property type="project" value="UniProtKB-SubCell"/>
</dbReference>
<keyword evidence="1 6" id="KW-0963">Cytoplasm</keyword>
<dbReference type="PANTHER" id="PTHR46111:SF1">
    <property type="entry name" value="RIBOSOMAL RNA SMALL SUBUNIT METHYLTRANSFERASE I"/>
    <property type="match status" value="1"/>
</dbReference>
<dbReference type="PIRSF" id="PIRSF005917">
    <property type="entry name" value="MTase_YraL"/>
    <property type="match status" value="1"/>
</dbReference>
<keyword evidence="4 6" id="KW-0808">Transferase</keyword>
<dbReference type="PANTHER" id="PTHR46111">
    <property type="entry name" value="RIBOSOMAL RNA SMALL SUBUNIT METHYLTRANSFERASE I"/>
    <property type="match status" value="1"/>
</dbReference>
<evidence type="ECO:0000259" key="7">
    <source>
        <dbReference type="Pfam" id="PF00590"/>
    </source>
</evidence>
<feature type="domain" description="Tetrapyrrole methylase" evidence="7">
    <location>
        <begin position="3"/>
        <end position="200"/>
    </location>
</feature>
<dbReference type="Gene3D" id="3.40.1010.10">
    <property type="entry name" value="Cobalt-precorrin-4 Transmethylase, Domain 1"/>
    <property type="match status" value="1"/>
</dbReference>
<dbReference type="STRING" id="649638.Trad_0141"/>
<keyword evidence="2 6" id="KW-0698">rRNA processing</keyword>
<dbReference type="NCBIfam" id="TIGR00096">
    <property type="entry name" value="16S rRNA (cytidine(1402)-2'-O)-methyltransferase"/>
    <property type="match status" value="1"/>
</dbReference>
<dbReference type="InterPro" id="IPR008189">
    <property type="entry name" value="rRNA_ssu_MeTfrase_I"/>
</dbReference>
<gene>
    <name evidence="6" type="primary">rsmI</name>
    <name evidence="8" type="ordered locus">Trad_0141</name>
</gene>
<sequence length="275" mass="28519">MAKLTLVPTPIGNLEDVTLRALRVLREADAVAAEDTRHSGKLLAHFGISKPLERLDAHTIPARAPALLGRYAHLAFVTDAGTPGLSDPGAELVRLALAAGHEVEVLPGPTALIPALVLSGLPLGSFAFEGFLPRKGAARRERLAAIAASDRTVALYESPKRLLATLNDLAAVCGEARAVSVSRELTKRFEATYRGTLGAVAAQLAALGEVRGECVVVVGPRERGAESPHVDFAAAAARLAASGLSGRALRAALEAAGAPRNVAYALTLERANESG</sequence>
<dbReference type="HAMAP" id="MF_01877">
    <property type="entry name" value="16SrRNA_methyltr_I"/>
    <property type="match status" value="1"/>
</dbReference>
<dbReference type="OrthoDB" id="9809084at2"/>
<comment type="similarity">
    <text evidence="6">Belongs to the methyltransferase superfamily. RsmI family.</text>
</comment>
<dbReference type="Gene3D" id="3.30.950.10">
    <property type="entry name" value="Methyltransferase, Cobalt-precorrin-4 Transmethylase, Domain 2"/>
    <property type="match status" value="1"/>
</dbReference>
<dbReference type="FunFam" id="3.30.950.10:FF:000002">
    <property type="entry name" value="Ribosomal RNA small subunit methyltransferase I"/>
    <property type="match status" value="1"/>
</dbReference>
<keyword evidence="5 6" id="KW-0949">S-adenosyl-L-methionine</keyword>
<name>D7CXF9_TRURR</name>
<evidence type="ECO:0000256" key="1">
    <source>
        <dbReference type="ARBA" id="ARBA00022490"/>
    </source>
</evidence>
<dbReference type="GO" id="GO:0070677">
    <property type="term" value="F:rRNA (cytosine-2'-O-)-methyltransferase activity"/>
    <property type="evidence" value="ECO:0007669"/>
    <property type="project" value="UniProtKB-UniRule"/>
</dbReference>
<evidence type="ECO:0000256" key="5">
    <source>
        <dbReference type="ARBA" id="ARBA00022691"/>
    </source>
</evidence>
<dbReference type="SUPFAM" id="SSF53790">
    <property type="entry name" value="Tetrapyrrole methylase"/>
    <property type="match status" value="1"/>
</dbReference>
<dbReference type="CDD" id="cd11648">
    <property type="entry name" value="RsmI"/>
    <property type="match status" value="1"/>
</dbReference>
<evidence type="ECO:0000256" key="2">
    <source>
        <dbReference type="ARBA" id="ARBA00022552"/>
    </source>
</evidence>
<keyword evidence="3 6" id="KW-0489">Methyltransferase</keyword>
<dbReference type="InterPro" id="IPR014776">
    <property type="entry name" value="4pyrrole_Mease_sub2"/>
</dbReference>
<reference evidence="8 9" key="2">
    <citation type="journal article" date="2011" name="Stand. Genomic Sci.">
        <title>Complete genome sequence of Truepera radiovictrix type strain (RQ-24).</title>
        <authorList>
            <person name="Ivanova N."/>
            <person name="Rohde C."/>
            <person name="Munk C."/>
            <person name="Nolan M."/>
            <person name="Lucas S."/>
            <person name="Del Rio T.G."/>
            <person name="Tice H."/>
            <person name="Deshpande S."/>
            <person name="Cheng J.F."/>
            <person name="Tapia R."/>
            <person name="Han C."/>
            <person name="Goodwin L."/>
            <person name="Pitluck S."/>
            <person name="Liolios K."/>
            <person name="Mavromatis K."/>
            <person name="Mikhailova N."/>
            <person name="Pati A."/>
            <person name="Chen A."/>
            <person name="Palaniappan K."/>
            <person name="Land M."/>
            <person name="Hauser L."/>
            <person name="Chang Y.J."/>
            <person name="Jeffries C.D."/>
            <person name="Brambilla E."/>
            <person name="Rohde M."/>
            <person name="Goker M."/>
            <person name="Tindall B.J."/>
            <person name="Woyke T."/>
            <person name="Bristow J."/>
            <person name="Eisen J.A."/>
            <person name="Markowitz V."/>
            <person name="Hugenholtz P."/>
            <person name="Kyrpides N.C."/>
            <person name="Klenk H.P."/>
            <person name="Lapidus A."/>
        </authorList>
    </citation>
    <scope>NUCLEOTIDE SEQUENCE [LARGE SCALE GENOMIC DNA]</scope>
    <source>
        <strain evidence="9">DSM 17093 / CIP 108686 / LMG 22925 / RQ-24</strain>
    </source>
</reference>
<evidence type="ECO:0000256" key="4">
    <source>
        <dbReference type="ARBA" id="ARBA00022679"/>
    </source>
</evidence>
<proteinExistence type="inferred from homology"/>
<comment type="function">
    <text evidence="6">Catalyzes the 2'-O-methylation of the ribose of cytidine 1402 (C1402) in 16S rRNA.</text>
</comment>
<dbReference type="EC" id="2.1.1.198" evidence="6"/>
<evidence type="ECO:0000256" key="6">
    <source>
        <dbReference type="HAMAP-Rule" id="MF_01877"/>
    </source>
</evidence>
<evidence type="ECO:0000313" key="8">
    <source>
        <dbReference type="EMBL" id="ADI13283.1"/>
    </source>
</evidence>
<dbReference type="AlphaFoldDB" id="D7CXF9"/>
<dbReference type="eggNOG" id="COG0313">
    <property type="taxonomic scope" value="Bacteria"/>
</dbReference>
<keyword evidence="9" id="KW-1185">Reference proteome</keyword>
<dbReference type="InterPro" id="IPR014777">
    <property type="entry name" value="4pyrrole_Mease_sub1"/>
</dbReference>
<dbReference type="KEGG" id="tra:Trad_0141"/>
<protein>
    <recommendedName>
        <fullName evidence="6">Ribosomal RNA small subunit methyltransferase I</fullName>
        <ecNumber evidence="6">2.1.1.198</ecNumber>
    </recommendedName>
    <alternativeName>
        <fullName evidence="6">16S rRNA 2'-O-ribose C1402 methyltransferase</fullName>
    </alternativeName>
    <alternativeName>
        <fullName evidence="6">rRNA (cytidine-2'-O-)-methyltransferase RsmI</fullName>
    </alternativeName>
</protein>
<accession>D7CXF9</accession>
<dbReference type="Pfam" id="PF00590">
    <property type="entry name" value="TP_methylase"/>
    <property type="match status" value="1"/>
</dbReference>
<comment type="catalytic activity">
    <reaction evidence="6">
        <text>cytidine(1402) in 16S rRNA + S-adenosyl-L-methionine = 2'-O-methylcytidine(1402) in 16S rRNA + S-adenosyl-L-homocysteine + H(+)</text>
        <dbReference type="Rhea" id="RHEA:42924"/>
        <dbReference type="Rhea" id="RHEA-COMP:10285"/>
        <dbReference type="Rhea" id="RHEA-COMP:10286"/>
        <dbReference type="ChEBI" id="CHEBI:15378"/>
        <dbReference type="ChEBI" id="CHEBI:57856"/>
        <dbReference type="ChEBI" id="CHEBI:59789"/>
        <dbReference type="ChEBI" id="CHEBI:74495"/>
        <dbReference type="ChEBI" id="CHEBI:82748"/>
        <dbReference type="EC" id="2.1.1.198"/>
    </reaction>
</comment>
<evidence type="ECO:0000313" key="9">
    <source>
        <dbReference type="Proteomes" id="UP000000379"/>
    </source>
</evidence>
<dbReference type="HOGENOM" id="CLU_044779_0_0_0"/>
<dbReference type="EMBL" id="CP002049">
    <property type="protein sequence ID" value="ADI13283.1"/>
    <property type="molecule type" value="Genomic_DNA"/>
</dbReference>
<reference evidence="9" key="1">
    <citation type="submission" date="2010-05" db="EMBL/GenBank/DDBJ databases">
        <title>The complete genome of Truepera radiovictris DSM 17093.</title>
        <authorList>
            <consortium name="US DOE Joint Genome Institute (JGI-PGF)"/>
            <person name="Lucas S."/>
            <person name="Copeland A."/>
            <person name="Lapidus A."/>
            <person name="Glavina del Rio T."/>
            <person name="Dalin E."/>
            <person name="Tice H."/>
            <person name="Bruce D."/>
            <person name="Goodwin L."/>
            <person name="Pitluck S."/>
            <person name="Kyrpides N."/>
            <person name="Mavromatis K."/>
            <person name="Ovchinnikova G."/>
            <person name="Munk A.C."/>
            <person name="Detter J.C."/>
            <person name="Han C."/>
            <person name="Tapia R."/>
            <person name="Land M."/>
            <person name="Hauser L."/>
            <person name="Markowitz V."/>
            <person name="Cheng J.-F."/>
            <person name="Hugenholtz P."/>
            <person name="Woyke T."/>
            <person name="Wu D."/>
            <person name="Tindall B."/>
            <person name="Pomrenke H.G."/>
            <person name="Brambilla E."/>
            <person name="Klenk H.-P."/>
            <person name="Eisen J.A."/>
        </authorList>
    </citation>
    <scope>NUCLEOTIDE SEQUENCE [LARGE SCALE GENOMIC DNA]</scope>
    <source>
        <strain evidence="9">DSM 17093 / CIP 108686 / LMG 22925 / RQ-24</strain>
    </source>
</reference>
<dbReference type="RefSeq" id="WP_013176663.1">
    <property type="nucleotide sequence ID" value="NC_014221.1"/>
</dbReference>
<evidence type="ECO:0000256" key="3">
    <source>
        <dbReference type="ARBA" id="ARBA00022603"/>
    </source>
</evidence>
<comment type="subcellular location">
    <subcellularLocation>
        <location evidence="6">Cytoplasm</location>
    </subcellularLocation>
</comment>
<dbReference type="Proteomes" id="UP000000379">
    <property type="component" value="Chromosome"/>
</dbReference>